<dbReference type="AlphaFoldDB" id="A0A6V0Z4F6"/>
<dbReference type="PANTHER" id="PTHR14336">
    <property type="entry name" value="TANDEM PH DOMAIN CONTAINING PROTEIN"/>
    <property type="match status" value="1"/>
</dbReference>
<dbReference type="Gene3D" id="2.30.29.30">
    <property type="entry name" value="Pleckstrin-homology domain (PH domain)/Phosphotyrosine-binding domain (PTB)"/>
    <property type="match status" value="1"/>
</dbReference>
<organism evidence="3">
    <name type="scientific">Skeletonema marinoi</name>
    <dbReference type="NCBI Taxonomy" id="267567"/>
    <lineage>
        <taxon>Eukaryota</taxon>
        <taxon>Sar</taxon>
        <taxon>Stramenopiles</taxon>
        <taxon>Ochrophyta</taxon>
        <taxon>Bacillariophyta</taxon>
        <taxon>Coscinodiscophyceae</taxon>
        <taxon>Thalassiosirophycidae</taxon>
        <taxon>Thalassiosirales</taxon>
        <taxon>Skeletonemataceae</taxon>
        <taxon>Skeletonema</taxon>
        <taxon>Skeletonema marinoi-dohrnii complex</taxon>
    </lineage>
</organism>
<protein>
    <recommendedName>
        <fullName evidence="2">PH domain-containing protein</fullName>
    </recommendedName>
</protein>
<dbReference type="PANTHER" id="PTHR14336:SF8">
    <property type="entry name" value="PROTEIN OPY1"/>
    <property type="match status" value="1"/>
</dbReference>
<dbReference type="PROSITE" id="PS50003">
    <property type="entry name" value="PH_DOMAIN"/>
    <property type="match status" value="1"/>
</dbReference>
<name>A0A6V0Z4F6_9STRA</name>
<dbReference type="InterPro" id="IPR001849">
    <property type="entry name" value="PH_domain"/>
</dbReference>
<dbReference type="SUPFAM" id="SSF50729">
    <property type="entry name" value="PH domain-like"/>
    <property type="match status" value="1"/>
</dbReference>
<feature type="region of interest" description="Disordered" evidence="1">
    <location>
        <begin position="126"/>
        <end position="165"/>
    </location>
</feature>
<dbReference type="FunFam" id="2.30.29.30:FF:000286">
    <property type="entry name" value="PH-protein kinase domain containing protein"/>
    <property type="match status" value="1"/>
</dbReference>
<evidence type="ECO:0000259" key="2">
    <source>
        <dbReference type="PROSITE" id="PS50003"/>
    </source>
</evidence>
<feature type="compositionally biased region" description="Gly residues" evidence="1">
    <location>
        <begin position="128"/>
        <end position="138"/>
    </location>
</feature>
<proteinExistence type="predicted"/>
<sequence length="165" mass="18589">MSRLARPPYIDTTTGIAYDTDKAEFEGYLTKQSMWLRDWRRRYFILKGSRLFFAKTPYEAPHGMIDLSRCTTVKSADLKAHKKHSFEISTPDTTYLLYADDEKAKDDWIGSVGRAIVRCSSTYVSKGGAQGGKGGNGNNLGTMNEDYDDDSSDYSNSSNNPYFND</sequence>
<dbReference type="InterPro" id="IPR051707">
    <property type="entry name" value="PI-Interact_SigTrans_Reg"/>
</dbReference>
<dbReference type="InterPro" id="IPR011993">
    <property type="entry name" value="PH-like_dom_sf"/>
</dbReference>
<dbReference type="EMBL" id="HBGM01000795">
    <property type="protein sequence ID" value="CAD9313432.1"/>
    <property type="molecule type" value="Transcribed_RNA"/>
</dbReference>
<reference evidence="3" key="1">
    <citation type="submission" date="2021-01" db="EMBL/GenBank/DDBJ databases">
        <authorList>
            <person name="Corre E."/>
            <person name="Pelletier E."/>
            <person name="Niang G."/>
            <person name="Scheremetjew M."/>
            <person name="Finn R."/>
            <person name="Kale V."/>
            <person name="Holt S."/>
            <person name="Cochrane G."/>
            <person name="Meng A."/>
            <person name="Brown T."/>
            <person name="Cohen L."/>
        </authorList>
    </citation>
    <scope>NUCLEOTIDE SEQUENCE</scope>
    <source>
        <strain evidence="3">FE7</strain>
    </source>
</reference>
<gene>
    <name evidence="3" type="ORF">SMAR1039_LOCUS556</name>
</gene>
<dbReference type="Pfam" id="PF00169">
    <property type="entry name" value="PH"/>
    <property type="match status" value="1"/>
</dbReference>
<accession>A0A6V0Z4F6</accession>
<feature type="compositionally biased region" description="Low complexity" evidence="1">
    <location>
        <begin position="153"/>
        <end position="165"/>
    </location>
</feature>
<dbReference type="SMART" id="SM00233">
    <property type="entry name" value="PH"/>
    <property type="match status" value="1"/>
</dbReference>
<feature type="domain" description="PH" evidence="2">
    <location>
        <begin position="22"/>
        <end position="117"/>
    </location>
</feature>
<evidence type="ECO:0000256" key="1">
    <source>
        <dbReference type="SAM" id="MobiDB-lite"/>
    </source>
</evidence>
<evidence type="ECO:0000313" key="3">
    <source>
        <dbReference type="EMBL" id="CAD9313432.1"/>
    </source>
</evidence>